<feature type="domain" description="DUF2070" evidence="2">
    <location>
        <begin position="10"/>
        <end position="537"/>
    </location>
</feature>
<dbReference type="Proteomes" id="UP000266720">
    <property type="component" value="Chromosome"/>
</dbReference>
<evidence type="ECO:0000313" key="3">
    <source>
        <dbReference type="EMBL" id="AJB42901.1"/>
    </source>
</evidence>
<feature type="transmembrane region" description="Helical" evidence="1">
    <location>
        <begin position="107"/>
        <end position="135"/>
    </location>
</feature>
<evidence type="ECO:0000259" key="2">
    <source>
        <dbReference type="Pfam" id="PF09843"/>
    </source>
</evidence>
<dbReference type="EMBL" id="CP007493">
    <property type="protein sequence ID" value="AJB42901.1"/>
    <property type="molecule type" value="Genomic_DNA"/>
</dbReference>
<name>A0A3G1AAA4_9CREN</name>
<organism evidence="3 4">
    <name type="scientific">Thermofilum adornatum 1505</name>
    <dbReference type="NCBI Taxonomy" id="697581"/>
    <lineage>
        <taxon>Archaea</taxon>
        <taxon>Thermoproteota</taxon>
        <taxon>Thermoprotei</taxon>
        <taxon>Thermofilales</taxon>
        <taxon>Thermofilaceae</taxon>
        <taxon>Thermofilum</taxon>
    </lineage>
</organism>
<proteinExistence type="predicted"/>
<dbReference type="GeneID" id="25407273"/>
<evidence type="ECO:0000256" key="1">
    <source>
        <dbReference type="SAM" id="Phobius"/>
    </source>
</evidence>
<keyword evidence="1" id="KW-0812">Transmembrane</keyword>
<dbReference type="Pfam" id="PF09843">
    <property type="entry name" value="DUF2070"/>
    <property type="match status" value="1"/>
</dbReference>
<dbReference type="InterPro" id="IPR019204">
    <property type="entry name" value="DUF2070_membrane"/>
</dbReference>
<dbReference type="KEGG" id="tcb:TCARB_1865"/>
<dbReference type="AlphaFoldDB" id="A0A3G1AAA4"/>
<keyword evidence="1" id="KW-1133">Transmembrane helix</keyword>
<gene>
    <name evidence="3" type="ORF">TCARB_1865</name>
</gene>
<accession>A0A3G1AAA4</accession>
<feature type="transmembrane region" description="Helical" evidence="1">
    <location>
        <begin position="50"/>
        <end position="66"/>
    </location>
</feature>
<feature type="transmembrane region" description="Helical" evidence="1">
    <location>
        <begin position="142"/>
        <end position="160"/>
    </location>
</feature>
<feature type="transmembrane region" description="Helical" evidence="1">
    <location>
        <begin position="23"/>
        <end position="44"/>
    </location>
</feature>
<keyword evidence="1" id="KW-0472">Membrane</keyword>
<dbReference type="RefSeq" id="WP_052887247.1">
    <property type="nucleotide sequence ID" value="NZ_CP007493.1"/>
</dbReference>
<protein>
    <recommendedName>
        <fullName evidence="2">DUF2070 domain-containing protein</fullName>
    </recommendedName>
</protein>
<feature type="transmembrane region" description="Helical" evidence="1">
    <location>
        <begin position="78"/>
        <end position="95"/>
    </location>
</feature>
<reference evidence="4" key="1">
    <citation type="book" date="2010" name="EXTREMOPHILES" publisher="0:0-0">
        <title>Complete genome sequences of ten hyperthermophilic archaea reveal their metabolic capabilities and possible ecological roles.</title>
        <editorList>
            <person name="?"/>
        </editorList>
        <authorList>
            <person name="Ravin N.V."/>
            <person name="Mardanov A.V."/>
            <person name="Bonch-Osmolovskaya E.A."/>
            <person name="Skryabin K.G."/>
        </authorList>
    </citation>
    <scope>NUCLEOTIDE SEQUENCE [LARGE SCALE GENOMIC DNA]</scope>
    <source>
        <strain evidence="4">1505</strain>
    </source>
</reference>
<sequence length="541" mass="59741">MSTDNYEGFRSSYRWLIRLPKTLHLVVFAVIMAAFSLALSWIMHISTLELTKSLVYALFPPVFLYLVNRRVFNFRRSLGVFLIYLVFLPIVILLGKSPVYGAVFEVLLGLLLAVAVYSVHLGALYSALNLVLICFLGFDTKLLYATLIFYVFSLIIFTIIDSRIRRIAGVSSLGFLEAFLRYILSGDHIDVEKYLEKISTERTLPIHIYSFHSRGQEIGRLVVSNVHPGPLRTLGSSTLPQLVKQCSKVPVLFLKAPVAHSENLATVEATRRVASAICGAQVQPRASSGWAGEYTTNLLGITVLGFGDIPRLAFLDPIVIMEDLPYRVSELSLEELGTVTVDNHNMIADGFLKIENEQEDEIAKIIAAVRTATENKTTEGKIQAGFSSIDYTDNITIGPAGIACAAISIGGKKFLVASFDGNNMEPDFKARLVSRLDNMADTVIVTTTDTHIYTGLYQGRDYYPVGSVNPEQVLEKAVKCAQDALASLQEAEVGYTVLSVRDKFMDGEKLDKISVATRKNTRDGLLLVFLALAISVLLLLF</sequence>
<dbReference type="STRING" id="697581.TCARB_1865"/>
<evidence type="ECO:0000313" key="4">
    <source>
        <dbReference type="Proteomes" id="UP000266720"/>
    </source>
</evidence>